<comment type="caution">
    <text evidence="1">The sequence shown here is derived from an EMBL/GenBank/DDBJ whole genome shotgun (WGS) entry which is preliminary data.</text>
</comment>
<dbReference type="EMBL" id="LXQA010405933">
    <property type="protein sequence ID" value="MCI49739.1"/>
    <property type="molecule type" value="Genomic_DNA"/>
</dbReference>
<dbReference type="AlphaFoldDB" id="A0A392SM46"/>
<proteinExistence type="predicted"/>
<feature type="non-terminal residue" evidence="1">
    <location>
        <position position="1"/>
    </location>
</feature>
<evidence type="ECO:0000313" key="1">
    <source>
        <dbReference type="EMBL" id="MCI49739.1"/>
    </source>
</evidence>
<reference evidence="1 2" key="1">
    <citation type="journal article" date="2018" name="Front. Plant Sci.">
        <title>Red Clover (Trifolium pratense) and Zigzag Clover (T. medium) - A Picture of Genomic Similarities and Differences.</title>
        <authorList>
            <person name="Dluhosova J."/>
            <person name="Istvanek J."/>
            <person name="Nedelnik J."/>
            <person name="Repkova J."/>
        </authorList>
    </citation>
    <scope>NUCLEOTIDE SEQUENCE [LARGE SCALE GENOMIC DNA]</scope>
    <source>
        <strain evidence="2">cv. 10/8</strain>
        <tissue evidence="1">Leaf</tissue>
    </source>
</reference>
<keyword evidence="2" id="KW-1185">Reference proteome</keyword>
<dbReference type="Proteomes" id="UP000265520">
    <property type="component" value="Unassembled WGS sequence"/>
</dbReference>
<name>A0A392SM46_9FABA</name>
<evidence type="ECO:0000313" key="2">
    <source>
        <dbReference type="Proteomes" id="UP000265520"/>
    </source>
</evidence>
<sequence length="76" mass="8430">GDGALRAYAKEAWILLCQLRAAHERMARRASLLERCIRKARSSARRAASSGTSRIFIVHHARRADMVAQRAGAKSI</sequence>
<accession>A0A392SM46</accession>
<protein>
    <submittedName>
        <fullName evidence="1">Uncharacterized protein</fullName>
    </submittedName>
</protein>
<organism evidence="1 2">
    <name type="scientific">Trifolium medium</name>
    <dbReference type="NCBI Taxonomy" id="97028"/>
    <lineage>
        <taxon>Eukaryota</taxon>
        <taxon>Viridiplantae</taxon>
        <taxon>Streptophyta</taxon>
        <taxon>Embryophyta</taxon>
        <taxon>Tracheophyta</taxon>
        <taxon>Spermatophyta</taxon>
        <taxon>Magnoliopsida</taxon>
        <taxon>eudicotyledons</taxon>
        <taxon>Gunneridae</taxon>
        <taxon>Pentapetalae</taxon>
        <taxon>rosids</taxon>
        <taxon>fabids</taxon>
        <taxon>Fabales</taxon>
        <taxon>Fabaceae</taxon>
        <taxon>Papilionoideae</taxon>
        <taxon>50 kb inversion clade</taxon>
        <taxon>NPAAA clade</taxon>
        <taxon>Hologalegina</taxon>
        <taxon>IRL clade</taxon>
        <taxon>Trifolieae</taxon>
        <taxon>Trifolium</taxon>
    </lineage>
</organism>